<gene>
    <name evidence="1" type="ORF">JQ615_35675</name>
</gene>
<name>A0ABS5FVA7_9BRAD</name>
<dbReference type="Pfam" id="PF22011">
    <property type="entry name" value="DUF6931"/>
    <property type="match status" value="1"/>
</dbReference>
<proteinExistence type="predicted"/>
<organism evidence="1 2">
    <name type="scientific">Bradyrhizobium jicamae</name>
    <dbReference type="NCBI Taxonomy" id="280332"/>
    <lineage>
        <taxon>Bacteria</taxon>
        <taxon>Pseudomonadati</taxon>
        <taxon>Pseudomonadota</taxon>
        <taxon>Alphaproteobacteria</taxon>
        <taxon>Hyphomicrobiales</taxon>
        <taxon>Nitrobacteraceae</taxon>
        <taxon>Bradyrhizobium</taxon>
    </lineage>
</organism>
<evidence type="ECO:0000313" key="1">
    <source>
        <dbReference type="EMBL" id="MBR0800715.1"/>
    </source>
</evidence>
<dbReference type="Proteomes" id="UP001315278">
    <property type="component" value="Unassembled WGS sequence"/>
</dbReference>
<protein>
    <recommendedName>
        <fullName evidence="3">Secreted protein</fullName>
    </recommendedName>
</protein>
<dbReference type="RefSeq" id="WP_212397269.1">
    <property type="nucleotide sequence ID" value="NZ_JAFCJH010000060.1"/>
</dbReference>
<reference evidence="2" key="1">
    <citation type="journal article" date="2021" name="ISME J.">
        <title>Evolutionary origin and ecological implication of a unique nif island in free-living Bradyrhizobium lineages.</title>
        <authorList>
            <person name="Tao J."/>
        </authorList>
    </citation>
    <scope>NUCLEOTIDE SEQUENCE [LARGE SCALE GENOMIC DNA]</scope>
    <source>
        <strain evidence="2">SZCCT0434</strain>
    </source>
</reference>
<comment type="caution">
    <text evidence="1">The sequence shown here is derived from an EMBL/GenBank/DDBJ whole genome shotgun (WGS) entry which is preliminary data.</text>
</comment>
<evidence type="ECO:0000313" key="2">
    <source>
        <dbReference type="Proteomes" id="UP001315278"/>
    </source>
</evidence>
<dbReference type="EMBL" id="JAFCJH010000060">
    <property type="protein sequence ID" value="MBR0800715.1"/>
    <property type="molecule type" value="Genomic_DNA"/>
</dbReference>
<sequence length="177" mass="19053">MRFVTAKALYETFPEVLQAIGVEPTDQPPIEFVKALVLTGKLPEAATFCAYLLPRREAVWWACTSVRTLGADTRAETSMAAEAWVYQPDDHHRQRALDTGTMGDQNEPQTWLALAAGWSGGVRMVGGQQVPNPPFMTARAARVAILLSAGRLGVAERTSGLRSCVAAAIKLVESGLG</sequence>
<dbReference type="InterPro" id="IPR053855">
    <property type="entry name" value="DUF6931"/>
</dbReference>
<evidence type="ECO:0008006" key="3">
    <source>
        <dbReference type="Google" id="ProtNLM"/>
    </source>
</evidence>
<accession>A0ABS5FVA7</accession>
<keyword evidence="2" id="KW-1185">Reference proteome</keyword>